<dbReference type="InterPro" id="IPR003010">
    <property type="entry name" value="C-N_Hydrolase"/>
</dbReference>
<organism evidence="3 4">
    <name type="scientific">Actinomadura vinacea</name>
    <dbReference type="NCBI Taxonomy" id="115336"/>
    <lineage>
        <taxon>Bacteria</taxon>
        <taxon>Bacillati</taxon>
        <taxon>Actinomycetota</taxon>
        <taxon>Actinomycetes</taxon>
        <taxon>Streptosporangiales</taxon>
        <taxon>Thermomonosporaceae</taxon>
        <taxon>Actinomadura</taxon>
    </lineage>
</organism>
<accession>A0ABN3JX24</accession>
<keyword evidence="3" id="KW-0378">Hydrolase</keyword>
<dbReference type="PANTHER" id="PTHR23088:SF27">
    <property type="entry name" value="DEAMINATED GLUTATHIONE AMIDASE"/>
    <property type="match status" value="1"/>
</dbReference>
<dbReference type="Proteomes" id="UP001501231">
    <property type="component" value="Unassembled WGS sequence"/>
</dbReference>
<dbReference type="RefSeq" id="WP_344594238.1">
    <property type="nucleotide sequence ID" value="NZ_BAAARW010000024.1"/>
</dbReference>
<name>A0ABN3JX24_9ACTN</name>
<dbReference type="PANTHER" id="PTHR23088">
    <property type="entry name" value="NITRILASE-RELATED"/>
    <property type="match status" value="1"/>
</dbReference>
<dbReference type="EMBL" id="BAAARW010000024">
    <property type="protein sequence ID" value="GAA2440595.1"/>
    <property type="molecule type" value="Genomic_DNA"/>
</dbReference>
<comment type="similarity">
    <text evidence="1">Belongs to the carbon-nitrogen hydrolase superfamily. NIT1/NIT2 family.</text>
</comment>
<gene>
    <name evidence="3" type="ORF">GCM10010191_65600</name>
</gene>
<protein>
    <submittedName>
        <fullName evidence="3">Carbon-nitrogen hydrolase family protein</fullName>
    </submittedName>
</protein>
<sequence>MSIRIGVAQFGATTDKQANLATATELIERAAADGLELVVVPENAMYSNPDPNADISGAVETLDGPFVTGVREAAKRLGIAVVAGMTERLQDDHRASNTVIAADARGELVGVYRKVHLYDAFGYRESDRIRPADFAPLTFELGGLTFGVMTCYDLRFPEMARLLVDAGANAIVVPAAWAVGPSKEDHWTTLARARAIENTSYLVVSGQTGPRCTGQSMIIDPMGVIVASAGEAPGIASGVVSADRVDQVCAKNPSLANRRFSVSAS</sequence>
<feature type="domain" description="CN hydrolase" evidence="2">
    <location>
        <begin position="3"/>
        <end position="247"/>
    </location>
</feature>
<dbReference type="PROSITE" id="PS50263">
    <property type="entry name" value="CN_HYDROLASE"/>
    <property type="match status" value="1"/>
</dbReference>
<reference evidence="3 4" key="1">
    <citation type="journal article" date="2019" name="Int. J. Syst. Evol. Microbiol.">
        <title>The Global Catalogue of Microorganisms (GCM) 10K type strain sequencing project: providing services to taxonomists for standard genome sequencing and annotation.</title>
        <authorList>
            <consortium name="The Broad Institute Genomics Platform"/>
            <consortium name="The Broad Institute Genome Sequencing Center for Infectious Disease"/>
            <person name="Wu L."/>
            <person name="Ma J."/>
        </authorList>
    </citation>
    <scope>NUCLEOTIDE SEQUENCE [LARGE SCALE GENOMIC DNA]</scope>
    <source>
        <strain evidence="3 4">JCM 3325</strain>
    </source>
</reference>
<dbReference type="PROSITE" id="PS01227">
    <property type="entry name" value="UPF0012"/>
    <property type="match status" value="1"/>
</dbReference>
<proteinExistence type="inferred from homology"/>
<dbReference type="InterPro" id="IPR036526">
    <property type="entry name" value="C-N_Hydrolase_sf"/>
</dbReference>
<dbReference type="Pfam" id="PF00795">
    <property type="entry name" value="CN_hydrolase"/>
    <property type="match status" value="1"/>
</dbReference>
<dbReference type="GO" id="GO:0016787">
    <property type="term" value="F:hydrolase activity"/>
    <property type="evidence" value="ECO:0007669"/>
    <property type="project" value="UniProtKB-KW"/>
</dbReference>
<dbReference type="Gene3D" id="3.60.110.10">
    <property type="entry name" value="Carbon-nitrogen hydrolase"/>
    <property type="match status" value="1"/>
</dbReference>
<keyword evidence="4" id="KW-1185">Reference proteome</keyword>
<evidence type="ECO:0000259" key="2">
    <source>
        <dbReference type="PROSITE" id="PS50263"/>
    </source>
</evidence>
<dbReference type="CDD" id="cd07581">
    <property type="entry name" value="nitrilase_3"/>
    <property type="match status" value="1"/>
</dbReference>
<evidence type="ECO:0000313" key="3">
    <source>
        <dbReference type="EMBL" id="GAA2440595.1"/>
    </source>
</evidence>
<dbReference type="SUPFAM" id="SSF56317">
    <property type="entry name" value="Carbon-nitrogen hydrolase"/>
    <property type="match status" value="1"/>
</dbReference>
<comment type="caution">
    <text evidence="3">The sequence shown here is derived from an EMBL/GenBank/DDBJ whole genome shotgun (WGS) entry which is preliminary data.</text>
</comment>
<evidence type="ECO:0000256" key="1">
    <source>
        <dbReference type="ARBA" id="ARBA00010613"/>
    </source>
</evidence>
<dbReference type="InterPro" id="IPR001110">
    <property type="entry name" value="UPF0012_CS"/>
</dbReference>
<evidence type="ECO:0000313" key="4">
    <source>
        <dbReference type="Proteomes" id="UP001501231"/>
    </source>
</evidence>